<feature type="region of interest" description="Disordered" evidence="7">
    <location>
        <begin position="49"/>
        <end position="69"/>
    </location>
</feature>
<dbReference type="Proteomes" id="UP001215712">
    <property type="component" value="Unassembled WGS sequence"/>
</dbReference>
<comment type="caution">
    <text evidence="9">The sequence shown here is derived from an EMBL/GenBank/DDBJ whole genome shotgun (WGS) entry which is preliminary data.</text>
</comment>
<protein>
    <recommendedName>
        <fullName evidence="8">Zn(2)-C6 fungal-type domain-containing protein</fullName>
    </recommendedName>
</protein>
<dbReference type="SMART" id="SM00066">
    <property type="entry name" value="GAL4"/>
    <property type="match status" value="1"/>
</dbReference>
<dbReference type="CDD" id="cd12148">
    <property type="entry name" value="fungal_TF_MHR"/>
    <property type="match status" value="1"/>
</dbReference>
<evidence type="ECO:0000256" key="5">
    <source>
        <dbReference type="ARBA" id="ARBA00023163"/>
    </source>
</evidence>
<dbReference type="Gene3D" id="4.10.240.10">
    <property type="entry name" value="Zn(2)-C6 fungal-type DNA-binding domain"/>
    <property type="match status" value="1"/>
</dbReference>
<keyword evidence="4" id="KW-0238">DNA-binding</keyword>
<dbReference type="InterPro" id="IPR007219">
    <property type="entry name" value="XnlR_reg_dom"/>
</dbReference>
<evidence type="ECO:0000256" key="4">
    <source>
        <dbReference type="ARBA" id="ARBA00023125"/>
    </source>
</evidence>
<dbReference type="Pfam" id="PF00172">
    <property type="entry name" value="Zn_clus"/>
    <property type="match status" value="1"/>
</dbReference>
<dbReference type="PANTHER" id="PTHR31001">
    <property type="entry name" value="UNCHARACTERIZED TRANSCRIPTIONAL REGULATORY PROTEIN"/>
    <property type="match status" value="1"/>
</dbReference>
<dbReference type="InterPro" id="IPR001138">
    <property type="entry name" value="Zn2Cys6_DnaBD"/>
</dbReference>
<dbReference type="InterPro" id="IPR050613">
    <property type="entry name" value="Sec_Metabolite_Reg"/>
</dbReference>
<gene>
    <name evidence="9" type="ORF">N7493_006376</name>
</gene>
<dbReference type="GO" id="GO:0005634">
    <property type="term" value="C:nucleus"/>
    <property type="evidence" value="ECO:0007669"/>
    <property type="project" value="UniProtKB-SubCell"/>
</dbReference>
<dbReference type="PANTHER" id="PTHR31001:SF90">
    <property type="entry name" value="CENTROMERE DNA-BINDING PROTEIN COMPLEX CBF3 SUBUNIT B"/>
    <property type="match status" value="1"/>
</dbReference>
<keyword evidence="10" id="KW-1185">Reference proteome</keyword>
<dbReference type="PROSITE" id="PS50048">
    <property type="entry name" value="ZN2_CY6_FUNGAL_2"/>
    <property type="match status" value="1"/>
</dbReference>
<dbReference type="InterPro" id="IPR036864">
    <property type="entry name" value="Zn2-C6_fun-type_DNA-bd_sf"/>
</dbReference>
<sequence length="709" mass="80350">MGRVEKNLSRSTRSRPVSCLFCRSRKLRCSRKFPCPNCTSRGLACQLDGPVTSSSRSIETSPEASPDTFRQDVLERLRRLEEIVIEKREPPNITDEQASQKPPLRPWQKGNPPSVTEERPQASNIDVDWLELEGGVTYLAPTNSLVTYDIEFKTCSIKNAAHAASVFEQRHNSAVPTRCIWLPFQDEAEEIVDKYLTDITYIHHVVHIPSVKSMVDDLYRALSTDDSGSIELGHVALLLAILASTTFFWTELDMQSPLFSSVAEANKQATLWLRIALDVLEYSRRKALDSLEDVQALIIVGFMITNLVGVASQAWYVFSNAIAVARRLNLHRIDHPQRSTVDGPQPESIQKEMGRRVWWYLIGTDWQFSQYAGPQKGTYSINPQHMATNKPLNANDEDLGVTHVNKPMDQPTSMSYSLQRIRLAELCREVTDRIPFAESWYEISNYQYIRDIDAQICKILNEMPSFFSLDNSSETAPSNNQQNPPGVIIQRYVINSLIYALRCRLHLPYLSRAAAEPEYAYSREACLKAARMVIRTERLLATERLPFGLARLRFTGVIHCVCMAIIVLLMDVCLHKSIQPEDDQERRAEIYHAFSVLEQAKGQSPFVEKILESFYTVLRRHKAPFPGVSGKTVARTEYDGEHPPSESIADSTTSINIPIEYNANSPWDPTLPTFDAIWQQFDNGVDLSASFDWTSLFAELDAPFSSISM</sequence>
<comment type="subcellular location">
    <subcellularLocation>
        <location evidence="1">Nucleus</location>
    </subcellularLocation>
</comment>
<reference evidence="9" key="2">
    <citation type="submission" date="2023-01" db="EMBL/GenBank/DDBJ databases">
        <authorList>
            <person name="Petersen C."/>
        </authorList>
    </citation>
    <scope>NUCLEOTIDE SEQUENCE</scope>
    <source>
        <strain evidence="9">IBT 17514</strain>
    </source>
</reference>
<accession>A0AAD6HKH1</accession>
<dbReference type="SUPFAM" id="SSF57701">
    <property type="entry name" value="Zn2/Cys6 DNA-binding domain"/>
    <property type="match status" value="1"/>
</dbReference>
<evidence type="ECO:0000256" key="3">
    <source>
        <dbReference type="ARBA" id="ARBA00023015"/>
    </source>
</evidence>
<feature type="region of interest" description="Disordered" evidence="7">
    <location>
        <begin position="88"/>
        <end position="122"/>
    </location>
</feature>
<evidence type="ECO:0000313" key="10">
    <source>
        <dbReference type="Proteomes" id="UP001215712"/>
    </source>
</evidence>
<evidence type="ECO:0000256" key="1">
    <source>
        <dbReference type="ARBA" id="ARBA00004123"/>
    </source>
</evidence>
<proteinExistence type="predicted"/>
<keyword evidence="3" id="KW-0805">Transcription regulation</keyword>
<dbReference type="GO" id="GO:0008270">
    <property type="term" value="F:zinc ion binding"/>
    <property type="evidence" value="ECO:0007669"/>
    <property type="project" value="InterPro"/>
</dbReference>
<feature type="compositionally biased region" description="Polar residues" evidence="7">
    <location>
        <begin position="51"/>
        <end position="63"/>
    </location>
</feature>
<dbReference type="GO" id="GO:0006351">
    <property type="term" value="P:DNA-templated transcription"/>
    <property type="evidence" value="ECO:0007669"/>
    <property type="project" value="InterPro"/>
</dbReference>
<dbReference type="EMBL" id="JAQJAN010000008">
    <property type="protein sequence ID" value="KAJ5724648.1"/>
    <property type="molecule type" value="Genomic_DNA"/>
</dbReference>
<keyword evidence="2" id="KW-0479">Metal-binding</keyword>
<reference evidence="9" key="1">
    <citation type="journal article" date="2023" name="IMA Fungus">
        <title>Comparative genomic study of the Penicillium genus elucidates a diverse pangenome and 15 lateral gene transfer events.</title>
        <authorList>
            <person name="Petersen C."/>
            <person name="Sorensen T."/>
            <person name="Nielsen M.R."/>
            <person name="Sondergaard T.E."/>
            <person name="Sorensen J.L."/>
            <person name="Fitzpatrick D.A."/>
            <person name="Frisvad J.C."/>
            <person name="Nielsen K.L."/>
        </authorList>
    </citation>
    <scope>NUCLEOTIDE SEQUENCE</scope>
    <source>
        <strain evidence="9">IBT 17514</strain>
    </source>
</reference>
<evidence type="ECO:0000256" key="2">
    <source>
        <dbReference type="ARBA" id="ARBA00022723"/>
    </source>
</evidence>
<evidence type="ECO:0000256" key="6">
    <source>
        <dbReference type="ARBA" id="ARBA00023242"/>
    </source>
</evidence>
<dbReference type="AlphaFoldDB" id="A0AAD6HKH1"/>
<dbReference type="Pfam" id="PF04082">
    <property type="entry name" value="Fungal_trans"/>
    <property type="match status" value="1"/>
</dbReference>
<feature type="domain" description="Zn(2)-C6 fungal-type" evidence="8">
    <location>
        <begin position="18"/>
        <end position="47"/>
    </location>
</feature>
<evidence type="ECO:0000313" key="9">
    <source>
        <dbReference type="EMBL" id="KAJ5724648.1"/>
    </source>
</evidence>
<dbReference type="PROSITE" id="PS00463">
    <property type="entry name" value="ZN2_CY6_FUNGAL_1"/>
    <property type="match status" value="1"/>
</dbReference>
<keyword evidence="5" id="KW-0804">Transcription</keyword>
<dbReference type="CDD" id="cd00067">
    <property type="entry name" value="GAL4"/>
    <property type="match status" value="1"/>
</dbReference>
<keyword evidence="6" id="KW-0539">Nucleus</keyword>
<dbReference type="GO" id="GO:0003677">
    <property type="term" value="F:DNA binding"/>
    <property type="evidence" value="ECO:0007669"/>
    <property type="project" value="UniProtKB-KW"/>
</dbReference>
<organism evidence="9 10">
    <name type="scientific">Penicillium malachiteum</name>
    <dbReference type="NCBI Taxonomy" id="1324776"/>
    <lineage>
        <taxon>Eukaryota</taxon>
        <taxon>Fungi</taxon>
        <taxon>Dikarya</taxon>
        <taxon>Ascomycota</taxon>
        <taxon>Pezizomycotina</taxon>
        <taxon>Eurotiomycetes</taxon>
        <taxon>Eurotiomycetidae</taxon>
        <taxon>Eurotiales</taxon>
        <taxon>Aspergillaceae</taxon>
        <taxon>Penicillium</taxon>
    </lineage>
</organism>
<name>A0AAD6HKH1_9EURO</name>
<dbReference type="GO" id="GO:0000981">
    <property type="term" value="F:DNA-binding transcription factor activity, RNA polymerase II-specific"/>
    <property type="evidence" value="ECO:0007669"/>
    <property type="project" value="InterPro"/>
</dbReference>
<evidence type="ECO:0000259" key="8">
    <source>
        <dbReference type="PROSITE" id="PS50048"/>
    </source>
</evidence>
<evidence type="ECO:0000256" key="7">
    <source>
        <dbReference type="SAM" id="MobiDB-lite"/>
    </source>
</evidence>